<name>A0AAE4CNK4_9ACTN</name>
<feature type="transmembrane region" description="Helical" evidence="5">
    <location>
        <begin position="150"/>
        <end position="174"/>
    </location>
</feature>
<dbReference type="RefSeq" id="WP_310275967.1">
    <property type="nucleotide sequence ID" value="NZ_JAVDXW010000001.1"/>
</dbReference>
<feature type="transmembrane region" description="Helical" evidence="5">
    <location>
        <begin position="236"/>
        <end position="259"/>
    </location>
</feature>
<keyword evidence="8" id="KW-1185">Reference proteome</keyword>
<dbReference type="GO" id="GO:0005886">
    <property type="term" value="C:plasma membrane"/>
    <property type="evidence" value="ECO:0007669"/>
    <property type="project" value="UniProtKB-SubCell"/>
</dbReference>
<evidence type="ECO:0000259" key="6">
    <source>
        <dbReference type="PROSITE" id="PS50850"/>
    </source>
</evidence>
<feature type="transmembrane region" description="Helical" evidence="5">
    <location>
        <begin position="93"/>
        <end position="110"/>
    </location>
</feature>
<dbReference type="AlphaFoldDB" id="A0AAE4CNK4"/>
<dbReference type="InterPro" id="IPR050382">
    <property type="entry name" value="MFS_Na/Anion_cotransporter"/>
</dbReference>
<dbReference type="EMBL" id="JAVDXW010000001">
    <property type="protein sequence ID" value="MDR7303566.1"/>
    <property type="molecule type" value="Genomic_DNA"/>
</dbReference>
<evidence type="ECO:0000256" key="4">
    <source>
        <dbReference type="ARBA" id="ARBA00023136"/>
    </source>
</evidence>
<evidence type="ECO:0000313" key="7">
    <source>
        <dbReference type="EMBL" id="MDR7303566.1"/>
    </source>
</evidence>
<dbReference type="PANTHER" id="PTHR11662:SF450">
    <property type="entry name" value="BLR1003 PROTEIN"/>
    <property type="match status" value="1"/>
</dbReference>
<dbReference type="InterPro" id="IPR011701">
    <property type="entry name" value="MFS"/>
</dbReference>
<sequence>MNLPTARTSVSVQQEYSPPTRRKAWLVTALLGAFMIINFGEKAVLGLVAKPAMAELGISPVQFGFIGSSFFFLFSLSAIVVGVLSSRVSSRKLIAVMALVWALVQFPIFFGGGAAVLLVCRIILGAGEGPALPIALHATQNWFPAEDRSLPSNVIAIGATLGAVVAAPLLSLVIDSPALGWRWAFGLLGIASLLWAIAWLAVGRDGPYQSGERTEDGASVSPSSTEKLELVSVRKVLTSTMWIAAVAAGFACFWSQAVLTTWGPRYIGGVLEIGESKVGLIFALPWLFGTVLLIVLGGLGQRFMRSGGSARWGVAGLFGLALVLSGTCMLLMVHTSGALAIVLFTVGWGAFLVFPMAPTAVGYAVNPSQRAVVVSTLVGLASIGGVVSPTVVGYFVERAGDAARAGLASGLTDAFTLTGVLLLITGVASVALINPERTAARLQRHRQRV</sequence>
<dbReference type="InterPro" id="IPR036259">
    <property type="entry name" value="MFS_trans_sf"/>
</dbReference>
<feature type="transmembrane region" description="Helical" evidence="5">
    <location>
        <begin position="279"/>
        <end position="300"/>
    </location>
</feature>
<dbReference type="Pfam" id="PF07690">
    <property type="entry name" value="MFS_1"/>
    <property type="match status" value="1"/>
</dbReference>
<dbReference type="SUPFAM" id="SSF103473">
    <property type="entry name" value="MFS general substrate transporter"/>
    <property type="match status" value="1"/>
</dbReference>
<reference evidence="7" key="1">
    <citation type="submission" date="2023-07" db="EMBL/GenBank/DDBJ databases">
        <title>Sequencing the genomes of 1000 actinobacteria strains.</title>
        <authorList>
            <person name="Klenk H.-P."/>
        </authorList>
    </citation>
    <scope>NUCLEOTIDE SEQUENCE</scope>
    <source>
        <strain evidence="7">DSM 45977</strain>
    </source>
</reference>
<feature type="transmembrane region" description="Helical" evidence="5">
    <location>
        <begin position="339"/>
        <end position="365"/>
    </location>
</feature>
<protein>
    <submittedName>
        <fullName evidence="7">MFS family permease</fullName>
    </submittedName>
</protein>
<feature type="transmembrane region" description="Helical" evidence="5">
    <location>
        <begin position="372"/>
        <end position="395"/>
    </location>
</feature>
<keyword evidence="4 5" id="KW-0472">Membrane</keyword>
<keyword evidence="3 5" id="KW-1133">Transmembrane helix</keyword>
<organism evidence="7 8">
    <name type="scientific">Haloactinomyces albus</name>
    <dbReference type="NCBI Taxonomy" id="1352928"/>
    <lineage>
        <taxon>Bacteria</taxon>
        <taxon>Bacillati</taxon>
        <taxon>Actinomycetota</taxon>
        <taxon>Actinomycetes</taxon>
        <taxon>Actinopolysporales</taxon>
        <taxon>Actinopolysporaceae</taxon>
        <taxon>Haloactinomyces</taxon>
    </lineage>
</organism>
<feature type="transmembrane region" description="Helical" evidence="5">
    <location>
        <begin position="180"/>
        <end position="202"/>
    </location>
</feature>
<feature type="transmembrane region" description="Helical" evidence="5">
    <location>
        <begin position="116"/>
        <end position="138"/>
    </location>
</feature>
<dbReference type="GO" id="GO:0022857">
    <property type="term" value="F:transmembrane transporter activity"/>
    <property type="evidence" value="ECO:0007669"/>
    <property type="project" value="InterPro"/>
</dbReference>
<keyword evidence="2 5" id="KW-0812">Transmembrane</keyword>
<accession>A0AAE4CNK4</accession>
<evidence type="ECO:0000256" key="5">
    <source>
        <dbReference type="SAM" id="Phobius"/>
    </source>
</evidence>
<dbReference type="Proteomes" id="UP001180845">
    <property type="component" value="Unassembled WGS sequence"/>
</dbReference>
<dbReference type="PANTHER" id="PTHR11662">
    <property type="entry name" value="SOLUTE CARRIER FAMILY 17"/>
    <property type="match status" value="1"/>
</dbReference>
<feature type="transmembrane region" description="Helical" evidence="5">
    <location>
        <begin position="415"/>
        <end position="434"/>
    </location>
</feature>
<feature type="transmembrane region" description="Helical" evidence="5">
    <location>
        <begin position="312"/>
        <end position="333"/>
    </location>
</feature>
<evidence type="ECO:0000256" key="2">
    <source>
        <dbReference type="ARBA" id="ARBA00022692"/>
    </source>
</evidence>
<feature type="transmembrane region" description="Helical" evidence="5">
    <location>
        <begin position="24"/>
        <end position="40"/>
    </location>
</feature>
<comment type="caution">
    <text evidence="7">The sequence shown here is derived from an EMBL/GenBank/DDBJ whole genome shotgun (WGS) entry which is preliminary data.</text>
</comment>
<feature type="transmembrane region" description="Helical" evidence="5">
    <location>
        <begin position="60"/>
        <end position="81"/>
    </location>
</feature>
<dbReference type="InterPro" id="IPR020846">
    <property type="entry name" value="MFS_dom"/>
</dbReference>
<comment type="subcellular location">
    <subcellularLocation>
        <location evidence="1">Cell membrane</location>
        <topology evidence="1">Multi-pass membrane protein</topology>
    </subcellularLocation>
</comment>
<proteinExistence type="predicted"/>
<feature type="domain" description="Major facilitator superfamily (MFS) profile" evidence="6">
    <location>
        <begin position="26"/>
        <end position="437"/>
    </location>
</feature>
<evidence type="ECO:0000313" key="8">
    <source>
        <dbReference type="Proteomes" id="UP001180845"/>
    </source>
</evidence>
<gene>
    <name evidence="7" type="ORF">JOF55_003747</name>
</gene>
<evidence type="ECO:0000256" key="1">
    <source>
        <dbReference type="ARBA" id="ARBA00004651"/>
    </source>
</evidence>
<dbReference type="PROSITE" id="PS50850">
    <property type="entry name" value="MFS"/>
    <property type="match status" value="1"/>
</dbReference>
<evidence type="ECO:0000256" key="3">
    <source>
        <dbReference type="ARBA" id="ARBA00022989"/>
    </source>
</evidence>
<dbReference type="Gene3D" id="1.20.1250.20">
    <property type="entry name" value="MFS general substrate transporter like domains"/>
    <property type="match status" value="2"/>
</dbReference>